<proteinExistence type="predicted"/>
<feature type="signal peptide" evidence="1">
    <location>
        <begin position="1"/>
        <end position="20"/>
    </location>
</feature>
<sequence>MMKKLLIILLIVFSSSITFGQEITMTTASSSATWSPRSIANSGADLVWEASNALIGTLTQTANVPVFDFSANDGSPISISITSADGFSGLTRFQVYTLEVTAIDLTDATQLENIHIGNNQISTLDISTLTNLQLLRAGTNNLSSLNIINNPLLTRLELASNLLTSPVLDALLIQVDAFDETDGILTLSGNQGLTLAVESNYNSLIDKGWAIDVPVPGPPITATITMTTTSSSNAWSPRSITNTGNAFTWEATNALIGTQVQIANIPTFDFSANDGSPINITVTSNDGFTGLTRFQAYTLNLTSLDLTQATLLENIHVGNNQLSSLDISTLPNLNLFRIGTNLFTDLDITNNPLLTRVEIAANLLTSNTLDGIVNQLDAFGQTGGILTVSGNQGITENAQPGYDNLINDGWSIDVPAPGPPVIATMSITTTSTSNAWSPRSVTNTGNAFVWEATNAVIGTLTQTA</sequence>
<evidence type="ECO:0000313" key="3">
    <source>
        <dbReference type="Proteomes" id="UP001474120"/>
    </source>
</evidence>
<evidence type="ECO:0000313" key="2">
    <source>
        <dbReference type="EMBL" id="MEL4455473.1"/>
    </source>
</evidence>
<comment type="caution">
    <text evidence="2">The sequence shown here is derived from an EMBL/GenBank/DDBJ whole genome shotgun (WGS) entry which is preliminary data.</text>
</comment>
<keyword evidence="1" id="KW-0732">Signal</keyword>
<keyword evidence="3" id="KW-1185">Reference proteome</keyword>
<dbReference type="InterPro" id="IPR032675">
    <property type="entry name" value="LRR_dom_sf"/>
</dbReference>
<dbReference type="SUPFAM" id="SSF52058">
    <property type="entry name" value="L domain-like"/>
    <property type="match status" value="1"/>
</dbReference>
<protein>
    <recommendedName>
        <fullName evidence="4">Leucine-rich repeat domain-containing protein</fullName>
    </recommendedName>
</protein>
<evidence type="ECO:0008006" key="4">
    <source>
        <dbReference type="Google" id="ProtNLM"/>
    </source>
</evidence>
<feature type="non-terminal residue" evidence="2">
    <location>
        <position position="464"/>
    </location>
</feature>
<dbReference type="EMBL" id="JBCDNA010000001">
    <property type="protein sequence ID" value="MEL4455473.1"/>
    <property type="molecule type" value="Genomic_DNA"/>
</dbReference>
<reference evidence="2 3" key="1">
    <citation type="submission" date="2024-04" db="EMBL/GenBank/DDBJ databases">
        <title>whole genome sequencing of Lutimonas vermicola strain IMCC1616.</title>
        <authorList>
            <person name="Bae S.S."/>
        </authorList>
    </citation>
    <scope>NUCLEOTIDE SEQUENCE [LARGE SCALE GENOMIC DNA]</scope>
    <source>
        <strain evidence="2 3">IMCC1616</strain>
    </source>
</reference>
<feature type="chain" id="PRO_5045373912" description="Leucine-rich repeat domain-containing protein" evidence="1">
    <location>
        <begin position="21"/>
        <end position="464"/>
    </location>
</feature>
<dbReference type="Gene3D" id="3.80.10.10">
    <property type="entry name" value="Ribonuclease Inhibitor"/>
    <property type="match status" value="2"/>
</dbReference>
<evidence type="ECO:0000256" key="1">
    <source>
        <dbReference type="SAM" id="SignalP"/>
    </source>
</evidence>
<accession>A0ABU9L048</accession>
<gene>
    <name evidence="2" type="ORF">AABB81_06160</name>
</gene>
<organism evidence="2 3">
    <name type="scientific">Lutimonas vermicola</name>
    <dbReference type="NCBI Taxonomy" id="414288"/>
    <lineage>
        <taxon>Bacteria</taxon>
        <taxon>Pseudomonadati</taxon>
        <taxon>Bacteroidota</taxon>
        <taxon>Flavobacteriia</taxon>
        <taxon>Flavobacteriales</taxon>
        <taxon>Flavobacteriaceae</taxon>
        <taxon>Lutimonas</taxon>
    </lineage>
</organism>
<name>A0ABU9L048_9FLAO</name>
<dbReference type="Proteomes" id="UP001474120">
    <property type="component" value="Unassembled WGS sequence"/>
</dbReference>